<dbReference type="Proteomes" id="UP000035080">
    <property type="component" value="Chromosome"/>
</dbReference>
<gene>
    <name evidence="1" type="ORF">PI93_005615</name>
</gene>
<protein>
    <recommendedName>
        <fullName evidence="3">KTSC domain-containing protein</fullName>
    </recommendedName>
</protein>
<sequence length="68" mass="7468">MSTKSTVKMWSSDDDSESIHVYEDAIDEQAVFLTLEGVAFEVSALKSFKPSVSIRLSREQAKALGITS</sequence>
<accession>A0ABX6HMT7</accession>
<organism evidence="1 2">
    <name type="scientific">Pandoraea fibrosis</name>
    <dbReference type="NCBI Taxonomy" id="1891094"/>
    <lineage>
        <taxon>Bacteria</taxon>
        <taxon>Pseudomonadati</taxon>
        <taxon>Pseudomonadota</taxon>
        <taxon>Betaproteobacteria</taxon>
        <taxon>Burkholderiales</taxon>
        <taxon>Burkholderiaceae</taxon>
        <taxon>Pandoraea</taxon>
    </lineage>
</organism>
<proteinExistence type="predicted"/>
<dbReference type="EMBL" id="CP047385">
    <property type="protein sequence ID" value="QHF12186.1"/>
    <property type="molecule type" value="Genomic_DNA"/>
</dbReference>
<keyword evidence="2" id="KW-1185">Reference proteome</keyword>
<name>A0ABX6HMT7_9BURK</name>
<evidence type="ECO:0000313" key="1">
    <source>
        <dbReference type="EMBL" id="QHF12186.1"/>
    </source>
</evidence>
<reference evidence="1 2" key="1">
    <citation type="journal article" date="2015" name="Genome Announc.">
        <title>Genome Sequences of Two Pandoraea pnomenusa Isolates Recovered 11 Months Apart from a Cystic Fibrosis Patient.</title>
        <authorList>
            <person name="Ee R."/>
            <person name="Ambrose M."/>
            <person name="Lazenby J."/>
            <person name="Williams P."/>
            <person name="Chan K.G."/>
            <person name="Roddam L."/>
        </authorList>
    </citation>
    <scope>NUCLEOTIDE SEQUENCE [LARGE SCALE GENOMIC DNA]</scope>
    <source>
        <strain evidence="1 2">6399</strain>
    </source>
</reference>
<evidence type="ECO:0008006" key="3">
    <source>
        <dbReference type="Google" id="ProtNLM"/>
    </source>
</evidence>
<evidence type="ECO:0000313" key="2">
    <source>
        <dbReference type="Proteomes" id="UP000035080"/>
    </source>
</evidence>
<dbReference type="RefSeq" id="WP_144400152.1">
    <property type="nucleotide sequence ID" value="NZ_CP047385.1"/>
</dbReference>